<dbReference type="PROSITE" id="PS51257">
    <property type="entry name" value="PROKAR_LIPOPROTEIN"/>
    <property type="match status" value="1"/>
</dbReference>
<dbReference type="InterPro" id="IPR027463">
    <property type="entry name" value="AcrB_DN_DC_subdom"/>
</dbReference>
<dbReference type="Gene3D" id="3.30.70.1320">
    <property type="entry name" value="Multidrug efflux transporter AcrB pore domain like"/>
    <property type="match status" value="1"/>
</dbReference>
<dbReference type="GO" id="GO:0005886">
    <property type="term" value="C:plasma membrane"/>
    <property type="evidence" value="ECO:0007669"/>
    <property type="project" value="TreeGrafter"/>
</dbReference>
<keyword evidence="3" id="KW-1185">Reference proteome</keyword>
<dbReference type="PANTHER" id="PTHR32063">
    <property type="match status" value="1"/>
</dbReference>
<keyword evidence="1" id="KW-1133">Transmembrane helix</keyword>
<evidence type="ECO:0000313" key="2">
    <source>
        <dbReference type="EMBL" id="KAA9008024.1"/>
    </source>
</evidence>
<sequence length="1029" mass="110877">MSIARASIDKALLTWLLMLSCLLGGVWGFATIGRLEDPSFSIKTAVVITQYPGASAEQVAREVSEPLESAIQQMSEVDHITSSNKPGISRISVDMDMTYGPDELPEIWTKLRNRVADAQGALPDEATESVVNDSFGDVYGLFYAVTAPGFTDAETHDMADFMRRELLAVDGVADVTLSGLPQEAIFIEPDPAILTNLGIPPAAIFQAVANADTVASAGSAESNGQEIRIEAPAGSDSVEEIESLTIGVGGEVIELTDIARVYRNREPDPGLIVRFSGEEAFTIGVSGKEGLNIVDVGHRVDDRLDQIMADIPYGVELNPIYQQHLVVEEASDAFLLNLAMSVAIVVVVLALFMGWRAAVVVGATLLLTVVGTVFFMALGGIEMQRISLGALIIAMGMLVDNAIVVAEGMQGDMAHGKTSRQAAADVAGKTQIPLLGATVIGIMAFAGIGLSPDATGEFLFSLFAVIGISLLLSWVLAVTATPLLAHYFFKRGTGEEGDQYGGPVFRLYASVLRLALKLRWLVVVALVALTAVCYVGFSRVPQQFFPDSNTPIFYVHYKLPQGADIRRTAQDMETLEAWLEERQEVLSYATFIGGGASRFMLTYQGEEALPTYGHAIIRTETIEEIPPLRADLEQFGRQALPQGEFRTERLAFGPGGGTPVAVRFNGPDPDVLRALAEEAEERFDAGSDRLLDIRTDWRERELVLRPRYATERAQTAGITREDVAAALQTATDGRRAGTYREEDRQIPIIVRTPEASGGGTGHLIDQPVYSEAASTFIPIEEVIDGFAYEVQDTLIQRRDRLFTISVGAGVPAGVNASSVFQEIRADIEAMEIPEGYTMEWGGEYESSTEAQESLGQQLPISLIVMVLISILLFGRLRQPFIIWLLVPMSVNGVALGLLGSGLPFSFTALLGLLSLSGMLIKNGIVLVEEIDLTRAEGVPFTRAVVEASTSRLRPVVLAAATTILGMIPLLWDAFFASMAVTIMGGLGFASVLTLVAAPVFYYIAFPGARKAEKEGRPDPMLARADAEPT</sequence>
<dbReference type="GO" id="GO:0042910">
    <property type="term" value="F:xenobiotic transmembrane transporter activity"/>
    <property type="evidence" value="ECO:0007669"/>
    <property type="project" value="TreeGrafter"/>
</dbReference>
<proteinExistence type="predicted"/>
<dbReference type="RefSeq" id="WP_150445307.1">
    <property type="nucleotide sequence ID" value="NZ_VYQE01000003.1"/>
</dbReference>
<dbReference type="PANTHER" id="PTHR32063:SF18">
    <property type="entry name" value="CATION EFFLUX SYSTEM PROTEIN"/>
    <property type="match status" value="1"/>
</dbReference>
<dbReference type="Gene3D" id="1.20.1640.10">
    <property type="entry name" value="Multidrug efflux transporter AcrB transmembrane domain"/>
    <property type="match status" value="2"/>
</dbReference>
<feature type="transmembrane region" description="Helical" evidence="1">
    <location>
        <begin position="387"/>
        <end position="409"/>
    </location>
</feature>
<feature type="transmembrane region" description="Helical" evidence="1">
    <location>
        <begin position="430"/>
        <end position="452"/>
    </location>
</feature>
<feature type="transmembrane region" description="Helical" evidence="1">
    <location>
        <begin position="854"/>
        <end position="873"/>
    </location>
</feature>
<dbReference type="SUPFAM" id="SSF82714">
    <property type="entry name" value="Multidrug efflux transporter AcrB TolC docking domain, DN and DC subdomains"/>
    <property type="match status" value="2"/>
</dbReference>
<feature type="transmembrane region" description="Helical" evidence="1">
    <location>
        <begin position="518"/>
        <end position="537"/>
    </location>
</feature>
<accession>A0A5J5GKE9</accession>
<feature type="transmembrane region" description="Helical" evidence="1">
    <location>
        <begin position="333"/>
        <end position="352"/>
    </location>
</feature>
<protein>
    <submittedName>
        <fullName evidence="2">Efflux RND transporter permease subunit</fullName>
    </submittedName>
</protein>
<organism evidence="2 3">
    <name type="scientific">Histidinibacterium aquaticum</name>
    <dbReference type="NCBI Taxonomy" id="2613962"/>
    <lineage>
        <taxon>Bacteria</taxon>
        <taxon>Pseudomonadati</taxon>
        <taxon>Pseudomonadota</taxon>
        <taxon>Alphaproteobacteria</taxon>
        <taxon>Rhodobacterales</taxon>
        <taxon>Paracoccaceae</taxon>
        <taxon>Histidinibacterium</taxon>
    </lineage>
</organism>
<evidence type="ECO:0000313" key="3">
    <source>
        <dbReference type="Proteomes" id="UP000326554"/>
    </source>
</evidence>
<dbReference type="Proteomes" id="UP000326554">
    <property type="component" value="Unassembled WGS sequence"/>
</dbReference>
<feature type="transmembrane region" description="Helical" evidence="1">
    <location>
        <begin position="952"/>
        <end position="971"/>
    </location>
</feature>
<reference evidence="2 3" key="1">
    <citation type="submission" date="2019-09" db="EMBL/GenBank/DDBJ databases">
        <authorList>
            <person name="Park J.-S."/>
            <person name="Choi H.-J."/>
        </authorList>
    </citation>
    <scope>NUCLEOTIDE SEQUENCE [LARGE SCALE GENOMIC DNA]</scope>
    <source>
        <strain evidence="2 3">176SS1-4</strain>
    </source>
</reference>
<dbReference type="EMBL" id="VYQE01000003">
    <property type="protein sequence ID" value="KAA9008024.1"/>
    <property type="molecule type" value="Genomic_DNA"/>
</dbReference>
<dbReference type="SUPFAM" id="SSF82693">
    <property type="entry name" value="Multidrug efflux transporter AcrB pore domain, PN1, PN2, PC1 and PC2 subdomains"/>
    <property type="match status" value="2"/>
</dbReference>
<feature type="transmembrane region" description="Helical" evidence="1">
    <location>
        <begin position="880"/>
        <end position="898"/>
    </location>
</feature>
<name>A0A5J5GKE9_9RHOB</name>
<comment type="caution">
    <text evidence="2">The sequence shown here is derived from an EMBL/GenBank/DDBJ whole genome shotgun (WGS) entry which is preliminary data.</text>
</comment>
<dbReference type="PRINTS" id="PR00702">
    <property type="entry name" value="ACRIFLAVINRP"/>
</dbReference>
<dbReference type="SUPFAM" id="SSF82866">
    <property type="entry name" value="Multidrug efflux transporter AcrB transmembrane domain"/>
    <property type="match status" value="2"/>
</dbReference>
<dbReference type="Gene3D" id="3.30.2090.10">
    <property type="entry name" value="Multidrug efflux transporter AcrB TolC docking domain, DN and DC subdomains"/>
    <property type="match status" value="2"/>
</dbReference>
<dbReference type="Pfam" id="PF00873">
    <property type="entry name" value="ACR_tran"/>
    <property type="match status" value="1"/>
</dbReference>
<feature type="transmembrane region" description="Helical" evidence="1">
    <location>
        <begin position="458"/>
        <end position="485"/>
    </location>
</feature>
<dbReference type="Gene3D" id="3.30.70.1430">
    <property type="entry name" value="Multidrug efflux transporter AcrB pore domain"/>
    <property type="match status" value="2"/>
</dbReference>
<evidence type="ECO:0000256" key="1">
    <source>
        <dbReference type="SAM" id="Phobius"/>
    </source>
</evidence>
<feature type="transmembrane region" description="Helical" evidence="1">
    <location>
        <begin position="977"/>
        <end position="1003"/>
    </location>
</feature>
<keyword evidence="1" id="KW-0472">Membrane</keyword>
<gene>
    <name evidence="2" type="ORF">F3S47_10975</name>
</gene>
<dbReference type="InterPro" id="IPR001036">
    <property type="entry name" value="Acrflvin-R"/>
</dbReference>
<dbReference type="Gene3D" id="3.30.70.1440">
    <property type="entry name" value="Multidrug efflux transporter AcrB pore domain"/>
    <property type="match status" value="1"/>
</dbReference>
<dbReference type="AlphaFoldDB" id="A0A5J5GKE9"/>
<keyword evidence="1" id="KW-0812">Transmembrane</keyword>
<feature type="transmembrane region" description="Helical" evidence="1">
    <location>
        <begin position="359"/>
        <end position="381"/>
    </location>
</feature>
<feature type="transmembrane region" description="Helical" evidence="1">
    <location>
        <begin position="904"/>
        <end position="927"/>
    </location>
</feature>